<organism evidence="1 2">
    <name type="scientific">Clonostachys rosea f. rosea IK726</name>
    <dbReference type="NCBI Taxonomy" id="1349383"/>
    <lineage>
        <taxon>Eukaryota</taxon>
        <taxon>Fungi</taxon>
        <taxon>Dikarya</taxon>
        <taxon>Ascomycota</taxon>
        <taxon>Pezizomycotina</taxon>
        <taxon>Sordariomycetes</taxon>
        <taxon>Hypocreomycetidae</taxon>
        <taxon>Hypocreales</taxon>
        <taxon>Bionectriaceae</taxon>
        <taxon>Clonostachys</taxon>
    </lineage>
</organism>
<protein>
    <submittedName>
        <fullName evidence="1">Uncharacterized protein</fullName>
    </submittedName>
</protein>
<dbReference type="EMBL" id="CADEHS020000645">
    <property type="protein sequence ID" value="CAG9956432.1"/>
    <property type="molecule type" value="Genomic_DNA"/>
</dbReference>
<proteinExistence type="predicted"/>
<accession>A0ACA9USI4</accession>
<dbReference type="Proteomes" id="UP000836387">
    <property type="component" value="Unassembled WGS sequence"/>
</dbReference>
<name>A0ACA9USI4_BIOOC</name>
<reference evidence="1" key="1">
    <citation type="submission" date="2020-04" db="EMBL/GenBank/DDBJ databases">
        <authorList>
            <person name="Broberg M."/>
        </authorList>
    </citation>
    <scope>NUCLEOTIDE SEQUENCE</scope>
</reference>
<gene>
    <name evidence="1" type="ORF">CRV2_00008338</name>
</gene>
<sequence>MRLIAILTAALSAIGLGIGLGILFADNLTATCIGFGHMPPMPTQVSPYEDFTTSFIIKQVGRIKIIADLGRLAELKYGNGAVNILGPLEDLSTDKVVNASVSVVEPHYSWMEVEGFAAFDSLRTLRESILSDPSDCTLITGGYFTLLSTVLRLPQITREQLAGRIQSINLHLHTLDTLQQIFSKYDQGMNQLQYTICHQYIPEIASKIELLSYNEGQPPAGVTALSDIAESGLFRLKILCLELERSQTLRNEVRNVAGGKAKTITESLKTIDSLERDVKYAGKIGSWASRKLDKQLLEVLDKEIGYFGILFTDF</sequence>
<evidence type="ECO:0000313" key="1">
    <source>
        <dbReference type="EMBL" id="CAG9956432.1"/>
    </source>
</evidence>
<keyword evidence="2" id="KW-1185">Reference proteome</keyword>
<comment type="caution">
    <text evidence="1">The sequence shown here is derived from an EMBL/GenBank/DDBJ whole genome shotgun (WGS) entry which is preliminary data.</text>
</comment>
<evidence type="ECO:0000313" key="2">
    <source>
        <dbReference type="Proteomes" id="UP000836387"/>
    </source>
</evidence>
<reference evidence="1" key="2">
    <citation type="submission" date="2021-10" db="EMBL/GenBank/DDBJ databases">
        <authorList>
            <person name="Piombo E."/>
        </authorList>
    </citation>
    <scope>NUCLEOTIDE SEQUENCE</scope>
</reference>